<dbReference type="RefSeq" id="XP_055888157.1">
    <property type="nucleotide sequence ID" value="XM_056032182.1"/>
</dbReference>
<evidence type="ECO:0000256" key="1">
    <source>
        <dbReference type="ARBA" id="ARBA00004123"/>
    </source>
</evidence>
<evidence type="ECO:0000313" key="6">
    <source>
        <dbReference type="RefSeq" id="XP_055888157.1"/>
    </source>
</evidence>
<dbReference type="Pfam" id="PF11894">
    <property type="entry name" value="Nup192"/>
    <property type="match status" value="1"/>
</dbReference>
<dbReference type="GO" id="GO:0017056">
    <property type="term" value="F:structural constituent of nuclear pore"/>
    <property type="evidence" value="ECO:0007669"/>
    <property type="project" value="TreeGrafter"/>
</dbReference>
<gene>
    <name evidence="6" type="primary">LOC106056592</name>
</gene>
<dbReference type="PANTHER" id="PTHR31344:SF0">
    <property type="entry name" value="NUCLEAR PORE COMPLEX PROTEIN NUP205"/>
    <property type="match status" value="1"/>
</dbReference>
<evidence type="ECO:0000256" key="4">
    <source>
        <dbReference type="ARBA" id="ARBA00023242"/>
    </source>
</evidence>
<sequence length="2018" mass="226521">MADPGMAVNSAARVWAPFRELNDIVESAVTRRQPGALHDLEVALRKHKPDFIGLLKKPGKNTAHRELVRKSNVEGIPVLGEQRRQTFSQQFIAETFILSDLFELNELAAVELLMAGEQQLPNYPGLTRGLVAVLLYYDGQRSLVTALRALAQAREGRTWTVGVTQEMQSVIDVFITELLQAGLVGTILNAIKSMDLVKELDRLQKDRALGPPKHRKQVTDLYVEVRQTLGDILFCLACQRPLNMIDTQRLIAHLRQEKSLQANETLDSVTLSLLMTLWYCFDVSLLQREDSEEVLSKLPVFSQPDYMQAIHKELVSDTTWEMPGLKAAAQFSWAILLRQTSQFNVASGGPNGGSDFFEDDERLVDVAMNANLFSFLSLSLVSCSNFHSEEFYLRRLHGLISDFIYQMPLKTKELRNRGDEISRIILAHQAEGLEPPQQRRDLQEFMTLIGDIYMKDPLNLQLALEYWCPQEAGAGDVTTVYRLDPKQIALFKFVRVSGDLLPAPLYLPYIHMLTGLATGPQCAHHCFNLLRVNGGQANPVSWDHIFGSLHQYYTSLRQEVFAKTDIVGVPHRLASPRCMTPQELEAVCAVLKLTKHIANLNETCRSAFCENQQWSVVMVLFGLLTCSVNIQLKGELLSTLASIAQTPVFAATIWQILESSQILQTLPTSRDQSTGIKVELEEVESRHEEFPLSRGFLELMTSLTQFPVPMGLGAGTRSPGFDPYLDFILNSLLLKYNARAYKMAEEKWKVVSGCLRVLVKLLSDYELNNEDLLPDTVDVPGLGVVPASKQPGFTLLCLLLTDSPLFKTVQLILEEALRQFEQFVSFPGKDYLEEVSLLCLQLLEEAADRQESLEKRIRETASPLLVSSLERLLLAINPRTKKADYLINITKFVIFNTFLPKHTLSAVRILCHVCAEFSSQSDIVNLFTADKRVSAELLHGFVECLDSSTVEIKQERNFFLLTEEERSELKEPPIQNSICEHIIQLMLMSLDQAAPNLAHWLLGFQLQKPVVKTTLQDPGVLDSPKTCLHSILTLLEQGLGSREGPTCLLDRPRLAELGFHLIYALCANKDTSSPTLRYLRTTHDFLFRQLHHLPLDSNKLEISVSDHQAWLLKTIALELRMTSVNRQRSHTQRLVQLLLGDEEQEICSSVHPGEDSELGVAERESLLSVTHTITSLNTGKQFRQRLLGILDTISFEQSYPSPLHVNFFDKAQIEALVRSLETRARDGVTYCDVRALRQVLLTELANQQGPMVAGQRPHIMEEIQMVLETVVAHNEVREALQRKKRAFESWRQVVEVLLTSVPQDLLSGERRQALLIDLLQELLLKVTGDDVSFEASSLVSDVLLTLMANLRHCFLPSSNIPDSSSHPFWMSSNAGSRSSVSTSLQIVLRGIIDYIQKSSGGTQKVRVNLYGALLYCLQIAQKPQAVQDTYAAGSVGMEKLLVRDDSDYEKLATEYMDTITSYGSSFMETLSRDACDGHHVGRMLSLSVLDTIISMDHQHTWLSFLCGRGYLQHLVDSVASEDDGQLLAILSPHPANLRALYIFQSKMALLTRVAEMPDGARTLLHGGALEKLASCSVLSLRPEVDDYLQHIDDEDDDLIPSPLARYRLLLLAVLRFCLALLTSLGGENKEAATQVMLLIISHGDIFTSILRSRKPTLSEAFLLELSLTTAVIARANYHRELGADLLEHDTANMEFKSLRMKLQDQMLALLPHYVTPETVAKQLKSRVTSPNSASSHTEDDNAARILHLYQEVACNLTAYCRSLIADIGNSSMNQHLVFGPSLEEVSLREGSKLDDMSVTLGVGRRLGLGVIVLLLQQSARHFNVVYDSYHQLTYKLKKLPELTAEDLKQLCGDLSIEKLSSQQRQDLAKSRLVQLVSQKSQHLQHYVYIVENCLYIIWRHLEFFLVHCIPADQSSMSTPSFLRHRTGIRKLTGVSDSMLDDSVTGGSPVVGPGLSQVALGVSRTNIEQLRSAAPTILNDTFFKRVQNVDQVYGQHRTHYSFSEAITRRIKRVLKLHTL</sequence>
<organism evidence="5 6">
    <name type="scientific">Biomphalaria glabrata</name>
    <name type="common">Bloodfluke planorb</name>
    <name type="synonym">Freshwater snail</name>
    <dbReference type="NCBI Taxonomy" id="6526"/>
    <lineage>
        <taxon>Eukaryota</taxon>
        <taxon>Metazoa</taxon>
        <taxon>Spiralia</taxon>
        <taxon>Lophotrochozoa</taxon>
        <taxon>Mollusca</taxon>
        <taxon>Gastropoda</taxon>
        <taxon>Heterobranchia</taxon>
        <taxon>Euthyneura</taxon>
        <taxon>Panpulmonata</taxon>
        <taxon>Hygrophila</taxon>
        <taxon>Lymnaeoidea</taxon>
        <taxon>Planorbidae</taxon>
        <taxon>Biomphalaria</taxon>
    </lineage>
</organism>
<keyword evidence="5" id="KW-1185">Reference proteome</keyword>
<accession>A0A9W3ALH9</accession>
<dbReference type="GO" id="GO:0044611">
    <property type="term" value="C:nuclear pore inner ring"/>
    <property type="evidence" value="ECO:0007669"/>
    <property type="project" value="TreeGrafter"/>
</dbReference>
<evidence type="ECO:0000256" key="2">
    <source>
        <dbReference type="ARBA" id="ARBA00005892"/>
    </source>
</evidence>
<keyword evidence="4" id="KW-0539">Nucleus</keyword>
<dbReference type="OMA" id="WSQMFAE"/>
<proteinExistence type="inferred from homology"/>
<comment type="subcellular location">
    <subcellularLocation>
        <location evidence="1">Nucleus</location>
    </subcellularLocation>
</comment>
<dbReference type="OrthoDB" id="2019644at2759"/>
<evidence type="ECO:0000313" key="5">
    <source>
        <dbReference type="Proteomes" id="UP001165740"/>
    </source>
</evidence>
<dbReference type="InterPro" id="IPR021827">
    <property type="entry name" value="Nup186/Nup192/Nup205"/>
</dbReference>
<dbReference type="Proteomes" id="UP001165740">
    <property type="component" value="Chromosome 6"/>
</dbReference>
<dbReference type="GeneID" id="106056592"/>
<comment type="similarity">
    <text evidence="2">Belongs to the NUP186/NUP192/NUP205 family.</text>
</comment>
<evidence type="ECO:0000256" key="3">
    <source>
        <dbReference type="ARBA" id="ARBA00022448"/>
    </source>
</evidence>
<dbReference type="PANTHER" id="PTHR31344">
    <property type="entry name" value="NUCLEAR PORE COMPLEX PROTEIN NUP205"/>
    <property type="match status" value="1"/>
</dbReference>
<dbReference type="GO" id="GO:0006999">
    <property type="term" value="P:nuclear pore organization"/>
    <property type="evidence" value="ECO:0007669"/>
    <property type="project" value="TreeGrafter"/>
</dbReference>
<reference evidence="6" key="1">
    <citation type="submission" date="2025-08" db="UniProtKB">
        <authorList>
            <consortium name="RefSeq"/>
        </authorList>
    </citation>
    <scope>IDENTIFICATION</scope>
</reference>
<name>A0A9W3ALH9_BIOGL</name>
<keyword evidence="3" id="KW-0813">Transport</keyword>
<protein>
    <submittedName>
        <fullName evidence="6">Nuclear pore complex protein Nup205-like</fullName>
    </submittedName>
</protein>